<comment type="caution">
    <text evidence="7">The sequence shown here is derived from an EMBL/GenBank/DDBJ whole genome shotgun (WGS) entry which is preliminary data.</text>
</comment>
<accession>A0A315W9L5</accession>
<dbReference type="PROSITE" id="PS51058">
    <property type="entry name" value="ZF_CXXC"/>
    <property type="match status" value="1"/>
</dbReference>
<feature type="region of interest" description="Disordered" evidence="5">
    <location>
        <begin position="149"/>
        <end position="214"/>
    </location>
</feature>
<evidence type="ECO:0000256" key="1">
    <source>
        <dbReference type="ARBA" id="ARBA00022723"/>
    </source>
</evidence>
<evidence type="ECO:0000259" key="6">
    <source>
        <dbReference type="PROSITE" id="PS51058"/>
    </source>
</evidence>
<protein>
    <recommendedName>
        <fullName evidence="6">CXXC-type domain-containing protein</fullName>
    </recommendedName>
</protein>
<evidence type="ECO:0000256" key="2">
    <source>
        <dbReference type="ARBA" id="ARBA00022771"/>
    </source>
</evidence>
<proteinExistence type="predicted"/>
<evidence type="ECO:0000313" key="8">
    <source>
        <dbReference type="Proteomes" id="UP000250572"/>
    </source>
</evidence>
<sequence length="500" mass="55329">YLTFDLSVSSRPPSRLSSGAQRDGDDLCSPAEKKNVPSVVLRKVTGDQWVLRTGSVKEEEEEHEEKVQNLFCPPCDLLLPCDWLKNKKRDETLALGQKMRRQACRSCAACLRENCGVCTFCRDMRKFGGPSRMKQKCVRRRCLLLVSPEPEPEPSLCPEPNLPLLSSQSARKQPTRQQTEPSDPVRPGDDTDSADAQRDGVHRWRHKRMAGRREEMGKKMWMKRRRGQGGGASETLNGWIGPLMKSEEEETPLFTGASGTSLAPTGTHLQWNLTLDSSHLSASVLSDSALTCLSGLLPQDGSVLHVSTGLTFIPHPLPHLAAVQSPEPKEEEQPISIELYGGEAELRTGTSEGGKFYEVEVELPDPESDQNAMTSSPACSDITADIICRRPDFISLEPQGFRLLGGGAIRTGGRGLFRLLKMLRRTVLPAHWVAVMAAGPELQLLQVQVASRRLLLRSADCHLLVAPPFHTCLPCLLEEEEEEEEGEDEDGTMVEEFQSC</sequence>
<gene>
    <name evidence="7" type="ORF">CCH79_00020430</name>
</gene>
<dbReference type="Pfam" id="PF02008">
    <property type="entry name" value="zf-CXXC"/>
    <property type="match status" value="1"/>
</dbReference>
<keyword evidence="2 4" id="KW-0863">Zinc-finger</keyword>
<feature type="compositionally biased region" description="Acidic residues" evidence="5">
    <location>
        <begin position="480"/>
        <end position="493"/>
    </location>
</feature>
<dbReference type="EMBL" id="NHOQ01000188">
    <property type="protein sequence ID" value="PWA32418.1"/>
    <property type="molecule type" value="Genomic_DNA"/>
</dbReference>
<evidence type="ECO:0000256" key="3">
    <source>
        <dbReference type="ARBA" id="ARBA00022833"/>
    </source>
</evidence>
<dbReference type="InterPro" id="IPR002857">
    <property type="entry name" value="Znf_CXXC"/>
</dbReference>
<feature type="region of interest" description="Disordered" evidence="5">
    <location>
        <begin position="1"/>
        <end position="32"/>
    </location>
</feature>
<name>A0A315W9L5_GAMAF</name>
<keyword evidence="8" id="KW-1185">Reference proteome</keyword>
<evidence type="ECO:0000256" key="5">
    <source>
        <dbReference type="SAM" id="MobiDB-lite"/>
    </source>
</evidence>
<feature type="non-terminal residue" evidence="7">
    <location>
        <position position="1"/>
    </location>
</feature>
<dbReference type="GO" id="GO:0008270">
    <property type="term" value="F:zinc ion binding"/>
    <property type="evidence" value="ECO:0007669"/>
    <property type="project" value="UniProtKB-KW"/>
</dbReference>
<dbReference type="AlphaFoldDB" id="A0A315W9L5"/>
<keyword evidence="3" id="KW-0862">Zinc</keyword>
<dbReference type="Proteomes" id="UP000250572">
    <property type="component" value="Unassembled WGS sequence"/>
</dbReference>
<reference evidence="7 8" key="1">
    <citation type="journal article" date="2018" name="G3 (Bethesda)">
        <title>A High-Quality Reference Genome for the Invasive Mosquitofish Gambusia affinis Using a Chicago Library.</title>
        <authorList>
            <person name="Hoffberg S.L."/>
            <person name="Troendle N.J."/>
            <person name="Glenn T.C."/>
            <person name="Mahmud O."/>
            <person name="Louha S."/>
            <person name="Chalopin D."/>
            <person name="Bennetzen J.L."/>
            <person name="Mauricio R."/>
        </authorList>
    </citation>
    <scope>NUCLEOTIDE SEQUENCE [LARGE SCALE GENOMIC DNA]</scope>
    <source>
        <strain evidence="7">NE01/NJP1002.9</strain>
        <tissue evidence="7">Muscle</tissue>
    </source>
</reference>
<evidence type="ECO:0000313" key="7">
    <source>
        <dbReference type="EMBL" id="PWA32418.1"/>
    </source>
</evidence>
<evidence type="ECO:0000256" key="4">
    <source>
        <dbReference type="PROSITE-ProRule" id="PRU00509"/>
    </source>
</evidence>
<organism evidence="7 8">
    <name type="scientific">Gambusia affinis</name>
    <name type="common">Western mosquitofish</name>
    <name type="synonym">Heterandria affinis</name>
    <dbReference type="NCBI Taxonomy" id="33528"/>
    <lineage>
        <taxon>Eukaryota</taxon>
        <taxon>Metazoa</taxon>
        <taxon>Chordata</taxon>
        <taxon>Craniata</taxon>
        <taxon>Vertebrata</taxon>
        <taxon>Euteleostomi</taxon>
        <taxon>Actinopterygii</taxon>
        <taxon>Neopterygii</taxon>
        <taxon>Teleostei</taxon>
        <taxon>Neoteleostei</taxon>
        <taxon>Acanthomorphata</taxon>
        <taxon>Ovalentaria</taxon>
        <taxon>Atherinomorphae</taxon>
        <taxon>Cyprinodontiformes</taxon>
        <taxon>Poeciliidae</taxon>
        <taxon>Poeciliinae</taxon>
        <taxon>Gambusia</taxon>
    </lineage>
</organism>
<keyword evidence="1" id="KW-0479">Metal-binding</keyword>
<feature type="domain" description="CXXC-type" evidence="6">
    <location>
        <begin position="97"/>
        <end position="143"/>
    </location>
</feature>
<dbReference type="GO" id="GO:0003677">
    <property type="term" value="F:DNA binding"/>
    <property type="evidence" value="ECO:0007669"/>
    <property type="project" value="InterPro"/>
</dbReference>
<feature type="compositionally biased region" description="Polar residues" evidence="5">
    <location>
        <begin position="168"/>
        <end position="181"/>
    </location>
</feature>
<dbReference type="STRING" id="33528.ENSGAFP00000029238"/>
<feature type="compositionally biased region" description="Low complexity" evidence="5">
    <location>
        <begin position="1"/>
        <end position="18"/>
    </location>
</feature>
<feature type="region of interest" description="Disordered" evidence="5">
    <location>
        <begin position="480"/>
        <end position="500"/>
    </location>
</feature>
<feature type="non-terminal residue" evidence="7">
    <location>
        <position position="500"/>
    </location>
</feature>